<keyword evidence="7" id="KW-0406">Ion transport</keyword>
<evidence type="ECO:0000259" key="11">
    <source>
        <dbReference type="Pfam" id="PF02874"/>
    </source>
</evidence>
<dbReference type="InterPro" id="IPR027417">
    <property type="entry name" value="P-loop_NTPase"/>
</dbReference>
<keyword evidence="6" id="KW-0067">ATP-binding</keyword>
<evidence type="ECO:0000256" key="5">
    <source>
        <dbReference type="ARBA" id="ARBA00022781"/>
    </source>
</evidence>
<dbReference type="SUPFAM" id="SSF52540">
    <property type="entry name" value="P-loop containing nucleoside triphosphate hydrolases"/>
    <property type="match status" value="1"/>
</dbReference>
<sequence>MCLNLEADNIGVSIFGNGRLIKEGDTVKCTGQIVDVPIGPGLGHVLALRSHDPNLTDALGNLIDSKGPIEVIEHRASLKAPGILPRCSVNQPMMTGLEPINTMVLADHDCQCEIIIGDRQTSKTVVAIDTILNQKRWNDHRDEEKKLYCIYVTAGQKCSIVSQLVRALFWIIVGLH</sequence>
<evidence type="ECO:0000256" key="2">
    <source>
        <dbReference type="ARBA" id="ARBA00008936"/>
    </source>
</evidence>
<dbReference type="GO" id="GO:0046933">
    <property type="term" value="F:proton-transporting ATP synthase activity, rotational mechanism"/>
    <property type="evidence" value="ECO:0007669"/>
    <property type="project" value="InterPro"/>
</dbReference>
<dbReference type="InterPro" id="IPR036121">
    <property type="entry name" value="ATPase_F1/V1/A1_a/bsu_N_sf"/>
</dbReference>
<evidence type="ECO:0000256" key="10">
    <source>
        <dbReference type="ARBA" id="ARBA00023310"/>
    </source>
</evidence>
<dbReference type="Proteomes" id="UP000053989">
    <property type="component" value="Unassembled WGS sequence"/>
</dbReference>
<dbReference type="AlphaFoldDB" id="A0A0C3EGV2"/>
<dbReference type="OrthoDB" id="3229075at2759"/>
<proteinExistence type="inferred from homology"/>
<evidence type="ECO:0000256" key="3">
    <source>
        <dbReference type="ARBA" id="ARBA00022448"/>
    </source>
</evidence>
<dbReference type="Gene3D" id="3.40.50.300">
    <property type="entry name" value="P-loop containing nucleotide triphosphate hydrolases"/>
    <property type="match status" value="1"/>
</dbReference>
<keyword evidence="5" id="KW-0375">Hydrogen ion transport</keyword>
<dbReference type="STRING" id="1036808.A0A0C3EGV2"/>
<dbReference type="SUPFAM" id="SSF50615">
    <property type="entry name" value="N-terminal domain of alpha and beta subunits of F1 ATP synthase"/>
    <property type="match status" value="1"/>
</dbReference>
<dbReference type="InParanoid" id="A0A0C3EGV2"/>
<keyword evidence="4" id="KW-0547">Nucleotide-binding</keyword>
<gene>
    <name evidence="12" type="ORF">SCLCIDRAFT_107435</name>
</gene>
<evidence type="ECO:0000256" key="4">
    <source>
        <dbReference type="ARBA" id="ARBA00022741"/>
    </source>
</evidence>
<dbReference type="GO" id="GO:0005524">
    <property type="term" value="F:ATP binding"/>
    <property type="evidence" value="ECO:0007669"/>
    <property type="project" value="UniProtKB-KW"/>
</dbReference>
<comment type="subcellular location">
    <subcellularLocation>
        <location evidence="1">Membrane</location>
    </subcellularLocation>
</comment>
<comment type="similarity">
    <text evidence="2">Belongs to the ATPase alpha/beta chains family.</text>
</comment>
<keyword evidence="10" id="KW-0066">ATP synthesis</keyword>
<dbReference type="Pfam" id="PF02874">
    <property type="entry name" value="ATP-synt_ab_N"/>
    <property type="match status" value="1"/>
</dbReference>
<dbReference type="PANTHER" id="PTHR48082:SF2">
    <property type="entry name" value="ATP SYNTHASE SUBUNIT ALPHA, MITOCHONDRIAL"/>
    <property type="match status" value="1"/>
</dbReference>
<dbReference type="InterPro" id="IPR004100">
    <property type="entry name" value="ATPase_F1/V1/A1_a/bsu_N"/>
</dbReference>
<evidence type="ECO:0000256" key="6">
    <source>
        <dbReference type="ARBA" id="ARBA00022840"/>
    </source>
</evidence>
<keyword evidence="9" id="KW-0139">CF(1)</keyword>
<dbReference type="FunFam" id="3.40.50.300:FF:002432">
    <property type="entry name" value="ATP synthase subunit alpha, mitochondrial"/>
    <property type="match status" value="1"/>
</dbReference>
<dbReference type="PANTHER" id="PTHR48082">
    <property type="entry name" value="ATP SYNTHASE SUBUNIT ALPHA, MITOCHONDRIAL"/>
    <property type="match status" value="1"/>
</dbReference>
<dbReference type="EMBL" id="KN822012">
    <property type="protein sequence ID" value="KIM67529.1"/>
    <property type="molecule type" value="Genomic_DNA"/>
</dbReference>
<dbReference type="GO" id="GO:0043531">
    <property type="term" value="F:ADP binding"/>
    <property type="evidence" value="ECO:0007669"/>
    <property type="project" value="TreeGrafter"/>
</dbReference>
<protein>
    <recommendedName>
        <fullName evidence="11">ATPase F1/V1/A1 complex alpha/beta subunit N-terminal domain-containing protein</fullName>
    </recommendedName>
</protein>
<evidence type="ECO:0000256" key="1">
    <source>
        <dbReference type="ARBA" id="ARBA00004370"/>
    </source>
</evidence>
<feature type="domain" description="ATPase F1/V1/A1 complex alpha/beta subunit N-terminal" evidence="11">
    <location>
        <begin position="2"/>
        <end position="31"/>
    </location>
</feature>
<name>A0A0C3EGV2_9AGAM</name>
<evidence type="ECO:0000256" key="9">
    <source>
        <dbReference type="ARBA" id="ARBA00023196"/>
    </source>
</evidence>
<evidence type="ECO:0000256" key="8">
    <source>
        <dbReference type="ARBA" id="ARBA00023136"/>
    </source>
</evidence>
<keyword evidence="3" id="KW-0813">Transport</keyword>
<dbReference type="GO" id="GO:0045259">
    <property type="term" value="C:proton-transporting ATP synthase complex"/>
    <property type="evidence" value="ECO:0007669"/>
    <property type="project" value="UniProtKB-KW"/>
</dbReference>
<reference evidence="12 13" key="1">
    <citation type="submission" date="2014-04" db="EMBL/GenBank/DDBJ databases">
        <authorList>
            <consortium name="DOE Joint Genome Institute"/>
            <person name="Kuo A."/>
            <person name="Kohler A."/>
            <person name="Nagy L.G."/>
            <person name="Floudas D."/>
            <person name="Copeland A."/>
            <person name="Barry K.W."/>
            <person name="Cichocki N."/>
            <person name="Veneault-Fourrey C."/>
            <person name="LaButti K."/>
            <person name="Lindquist E.A."/>
            <person name="Lipzen A."/>
            <person name="Lundell T."/>
            <person name="Morin E."/>
            <person name="Murat C."/>
            <person name="Sun H."/>
            <person name="Tunlid A."/>
            <person name="Henrissat B."/>
            <person name="Grigoriev I.V."/>
            <person name="Hibbett D.S."/>
            <person name="Martin F."/>
            <person name="Nordberg H.P."/>
            <person name="Cantor M.N."/>
            <person name="Hua S.X."/>
        </authorList>
    </citation>
    <scope>NUCLEOTIDE SEQUENCE [LARGE SCALE GENOMIC DNA]</scope>
    <source>
        <strain evidence="12 13">Foug A</strain>
    </source>
</reference>
<reference evidence="13" key="2">
    <citation type="submission" date="2015-01" db="EMBL/GenBank/DDBJ databases">
        <title>Evolutionary Origins and Diversification of the Mycorrhizal Mutualists.</title>
        <authorList>
            <consortium name="DOE Joint Genome Institute"/>
            <consortium name="Mycorrhizal Genomics Consortium"/>
            <person name="Kohler A."/>
            <person name="Kuo A."/>
            <person name="Nagy L.G."/>
            <person name="Floudas D."/>
            <person name="Copeland A."/>
            <person name="Barry K.W."/>
            <person name="Cichocki N."/>
            <person name="Veneault-Fourrey C."/>
            <person name="LaButti K."/>
            <person name="Lindquist E.A."/>
            <person name="Lipzen A."/>
            <person name="Lundell T."/>
            <person name="Morin E."/>
            <person name="Murat C."/>
            <person name="Riley R."/>
            <person name="Ohm R."/>
            <person name="Sun H."/>
            <person name="Tunlid A."/>
            <person name="Henrissat B."/>
            <person name="Grigoriev I.V."/>
            <person name="Hibbett D.S."/>
            <person name="Martin F."/>
        </authorList>
    </citation>
    <scope>NUCLEOTIDE SEQUENCE [LARGE SCALE GENOMIC DNA]</scope>
    <source>
        <strain evidence="13">Foug A</strain>
    </source>
</reference>
<dbReference type="InterPro" id="IPR023366">
    <property type="entry name" value="ATP_synth_asu-like_sf"/>
</dbReference>
<accession>A0A0C3EGV2</accession>
<evidence type="ECO:0000313" key="13">
    <source>
        <dbReference type="Proteomes" id="UP000053989"/>
    </source>
</evidence>
<dbReference type="HOGENOM" id="CLU_059957_3_0_1"/>
<keyword evidence="8" id="KW-0472">Membrane</keyword>
<keyword evidence="13" id="KW-1185">Reference proteome</keyword>
<evidence type="ECO:0000256" key="7">
    <source>
        <dbReference type="ARBA" id="ARBA00023065"/>
    </source>
</evidence>
<evidence type="ECO:0000313" key="12">
    <source>
        <dbReference type="EMBL" id="KIM67529.1"/>
    </source>
</evidence>
<dbReference type="Gene3D" id="2.40.30.20">
    <property type="match status" value="1"/>
</dbReference>
<organism evidence="12 13">
    <name type="scientific">Scleroderma citrinum Foug A</name>
    <dbReference type="NCBI Taxonomy" id="1036808"/>
    <lineage>
        <taxon>Eukaryota</taxon>
        <taxon>Fungi</taxon>
        <taxon>Dikarya</taxon>
        <taxon>Basidiomycota</taxon>
        <taxon>Agaricomycotina</taxon>
        <taxon>Agaricomycetes</taxon>
        <taxon>Agaricomycetidae</taxon>
        <taxon>Boletales</taxon>
        <taxon>Sclerodermatineae</taxon>
        <taxon>Sclerodermataceae</taxon>
        <taxon>Scleroderma</taxon>
    </lineage>
</organism>
<dbReference type="InterPro" id="IPR005294">
    <property type="entry name" value="ATP_synth_F1_asu"/>
</dbReference>